<protein>
    <submittedName>
        <fullName evidence="7">TetR family transcriptional regulator</fullName>
    </submittedName>
</protein>
<keyword evidence="3" id="KW-0804">Transcription</keyword>
<dbReference type="Pfam" id="PF17932">
    <property type="entry name" value="TetR_C_24"/>
    <property type="match status" value="1"/>
</dbReference>
<dbReference type="InterPro" id="IPR001647">
    <property type="entry name" value="HTH_TetR"/>
</dbReference>
<dbReference type="Gene3D" id="1.10.10.60">
    <property type="entry name" value="Homeodomain-like"/>
    <property type="match status" value="1"/>
</dbReference>
<dbReference type="SUPFAM" id="SSF46689">
    <property type="entry name" value="Homeodomain-like"/>
    <property type="match status" value="1"/>
</dbReference>
<evidence type="ECO:0000256" key="1">
    <source>
        <dbReference type="ARBA" id="ARBA00023015"/>
    </source>
</evidence>
<dbReference type="InterPro" id="IPR023772">
    <property type="entry name" value="DNA-bd_HTH_TetR-type_CS"/>
</dbReference>
<dbReference type="InterPro" id="IPR036271">
    <property type="entry name" value="Tet_transcr_reg_TetR-rel_C_sf"/>
</dbReference>
<dbReference type="Gene3D" id="1.10.357.10">
    <property type="entry name" value="Tetracycline Repressor, domain 2"/>
    <property type="match status" value="1"/>
</dbReference>
<evidence type="ECO:0000256" key="3">
    <source>
        <dbReference type="ARBA" id="ARBA00023163"/>
    </source>
</evidence>
<comment type="caution">
    <text evidence="7">The sequence shown here is derived from an EMBL/GenBank/DDBJ whole genome shotgun (WGS) entry which is preliminary data.</text>
</comment>
<dbReference type="GO" id="GO:0000976">
    <property type="term" value="F:transcription cis-regulatory region binding"/>
    <property type="evidence" value="ECO:0007669"/>
    <property type="project" value="TreeGrafter"/>
</dbReference>
<keyword evidence="8" id="KW-1185">Reference proteome</keyword>
<gene>
    <name evidence="7" type="ORF">GLS40_02390</name>
</gene>
<dbReference type="InterPro" id="IPR041490">
    <property type="entry name" value="KstR2_TetR_C"/>
</dbReference>
<evidence type="ECO:0000313" key="7">
    <source>
        <dbReference type="EMBL" id="MWB76870.1"/>
    </source>
</evidence>
<evidence type="ECO:0000259" key="6">
    <source>
        <dbReference type="PROSITE" id="PS50977"/>
    </source>
</evidence>
<sequence>MKSARPSAKRPQTAGRKGTGSARRDQIATVASGLFARNGFAGTSIRDIAAAAGLTKPALYYHFSDKEALYEHVVAERMTGLISVVTEAVEQTDDPVERIRCYIRAHSTRMDTDRDIWLVTKQSFQSLEDAERRQRITALRDRFEHLLRDLISEAMDQGALERADPVLVARLLLSSVNDIPRWLKPGGDLLAQQVALTYSDIALRGLGAQLPLN</sequence>
<dbReference type="PROSITE" id="PS50977">
    <property type="entry name" value="HTH_TETR_2"/>
    <property type="match status" value="1"/>
</dbReference>
<organism evidence="7 8">
    <name type="scientific">Pseudooceanicola pacificus</name>
    <dbReference type="NCBI Taxonomy" id="2676438"/>
    <lineage>
        <taxon>Bacteria</taxon>
        <taxon>Pseudomonadati</taxon>
        <taxon>Pseudomonadota</taxon>
        <taxon>Alphaproteobacteria</taxon>
        <taxon>Rhodobacterales</taxon>
        <taxon>Paracoccaceae</taxon>
        <taxon>Pseudooceanicola</taxon>
    </lineage>
</organism>
<proteinExistence type="predicted"/>
<dbReference type="InterPro" id="IPR050109">
    <property type="entry name" value="HTH-type_TetR-like_transc_reg"/>
</dbReference>
<dbReference type="PROSITE" id="PS01081">
    <property type="entry name" value="HTH_TETR_1"/>
    <property type="match status" value="1"/>
</dbReference>
<evidence type="ECO:0000256" key="4">
    <source>
        <dbReference type="PROSITE-ProRule" id="PRU00335"/>
    </source>
</evidence>
<dbReference type="RefSeq" id="WP_160380993.1">
    <property type="nucleotide sequence ID" value="NZ_WNXQ01000001.1"/>
</dbReference>
<dbReference type="AlphaFoldDB" id="A0A844WBW6"/>
<keyword evidence="2 4" id="KW-0238">DNA-binding</keyword>
<feature type="domain" description="HTH tetR-type" evidence="6">
    <location>
        <begin position="21"/>
        <end position="81"/>
    </location>
</feature>
<dbReference type="PANTHER" id="PTHR30055">
    <property type="entry name" value="HTH-TYPE TRANSCRIPTIONAL REGULATOR RUTR"/>
    <property type="match status" value="1"/>
</dbReference>
<dbReference type="SUPFAM" id="SSF48498">
    <property type="entry name" value="Tetracyclin repressor-like, C-terminal domain"/>
    <property type="match status" value="1"/>
</dbReference>
<dbReference type="EMBL" id="WNXQ01000001">
    <property type="protein sequence ID" value="MWB76870.1"/>
    <property type="molecule type" value="Genomic_DNA"/>
</dbReference>
<reference evidence="7 8" key="1">
    <citation type="submission" date="2019-11" db="EMBL/GenBank/DDBJ databases">
        <title>Pseudooceanicola pacifica sp. nov., isolated from deep-sea sediment of the Pacific Ocean.</title>
        <authorList>
            <person name="Lyu L."/>
        </authorList>
    </citation>
    <scope>NUCLEOTIDE SEQUENCE [LARGE SCALE GENOMIC DNA]</scope>
    <source>
        <strain evidence="7 8">216_PA32_1</strain>
    </source>
</reference>
<name>A0A844WBW6_9RHOB</name>
<dbReference type="GO" id="GO:0003700">
    <property type="term" value="F:DNA-binding transcription factor activity"/>
    <property type="evidence" value="ECO:0007669"/>
    <property type="project" value="TreeGrafter"/>
</dbReference>
<evidence type="ECO:0000256" key="5">
    <source>
        <dbReference type="SAM" id="MobiDB-lite"/>
    </source>
</evidence>
<evidence type="ECO:0000313" key="8">
    <source>
        <dbReference type="Proteomes" id="UP000443843"/>
    </source>
</evidence>
<keyword evidence="1" id="KW-0805">Transcription regulation</keyword>
<dbReference type="PRINTS" id="PR00455">
    <property type="entry name" value="HTHTETR"/>
</dbReference>
<accession>A0A844WBW6</accession>
<feature type="DNA-binding region" description="H-T-H motif" evidence="4">
    <location>
        <begin position="44"/>
        <end position="63"/>
    </location>
</feature>
<evidence type="ECO:0000256" key="2">
    <source>
        <dbReference type="ARBA" id="ARBA00023125"/>
    </source>
</evidence>
<dbReference type="FunFam" id="1.10.10.60:FF:000141">
    <property type="entry name" value="TetR family transcriptional regulator"/>
    <property type="match status" value="1"/>
</dbReference>
<dbReference type="Proteomes" id="UP000443843">
    <property type="component" value="Unassembled WGS sequence"/>
</dbReference>
<dbReference type="InterPro" id="IPR009057">
    <property type="entry name" value="Homeodomain-like_sf"/>
</dbReference>
<feature type="region of interest" description="Disordered" evidence="5">
    <location>
        <begin position="1"/>
        <end position="24"/>
    </location>
</feature>
<dbReference type="PANTHER" id="PTHR30055:SF240">
    <property type="entry name" value="HTH-TYPE TRANSCRIPTIONAL REGULATOR ACRR"/>
    <property type="match status" value="1"/>
</dbReference>
<dbReference type="Pfam" id="PF00440">
    <property type="entry name" value="TetR_N"/>
    <property type="match status" value="1"/>
</dbReference>